<dbReference type="EMBL" id="JAFBMS010000319">
    <property type="protein sequence ID" value="KAG9331593.1"/>
    <property type="molecule type" value="Genomic_DNA"/>
</dbReference>
<feature type="chain" id="PRO_5035750640" evidence="1">
    <location>
        <begin position="27"/>
        <end position="73"/>
    </location>
</feature>
<keyword evidence="3" id="KW-1185">Reference proteome</keyword>
<evidence type="ECO:0000256" key="1">
    <source>
        <dbReference type="SAM" id="SignalP"/>
    </source>
</evidence>
<accession>A0A8T2MV98</accession>
<dbReference type="OrthoDB" id="6424451at2759"/>
<feature type="non-terminal residue" evidence="2">
    <location>
        <position position="1"/>
    </location>
</feature>
<dbReference type="Proteomes" id="UP000824540">
    <property type="component" value="Unassembled WGS sequence"/>
</dbReference>
<sequence length="73" mass="7898">LVTDALSLRAGVAGLLVMLLMAAAEASVGSSNSSSFCTETEECLLFEPVCKTEEYEVRREGHAHTHALTRKMK</sequence>
<keyword evidence="1" id="KW-0732">Signal</keyword>
<feature type="signal peptide" evidence="1">
    <location>
        <begin position="1"/>
        <end position="26"/>
    </location>
</feature>
<proteinExistence type="predicted"/>
<evidence type="ECO:0000313" key="2">
    <source>
        <dbReference type="EMBL" id="KAG9331593.1"/>
    </source>
</evidence>
<name>A0A8T2MV98_9TELE</name>
<comment type="caution">
    <text evidence="2">The sequence shown here is derived from an EMBL/GenBank/DDBJ whole genome shotgun (WGS) entry which is preliminary data.</text>
</comment>
<protein>
    <submittedName>
        <fullName evidence="2">Uncharacterized protein</fullName>
    </submittedName>
</protein>
<reference evidence="2" key="1">
    <citation type="thesis" date="2021" institute="BYU ScholarsArchive" country="Provo, UT, USA">
        <title>Applications of and Algorithms for Genome Assembly and Genomic Analyses with an Emphasis on Marine Teleosts.</title>
        <authorList>
            <person name="Pickett B.D."/>
        </authorList>
    </citation>
    <scope>NUCLEOTIDE SEQUENCE</scope>
    <source>
        <strain evidence="2">HI-2016</strain>
    </source>
</reference>
<dbReference type="AlphaFoldDB" id="A0A8T2MV98"/>
<organism evidence="2 3">
    <name type="scientific">Albula glossodonta</name>
    <name type="common">roundjaw bonefish</name>
    <dbReference type="NCBI Taxonomy" id="121402"/>
    <lineage>
        <taxon>Eukaryota</taxon>
        <taxon>Metazoa</taxon>
        <taxon>Chordata</taxon>
        <taxon>Craniata</taxon>
        <taxon>Vertebrata</taxon>
        <taxon>Euteleostomi</taxon>
        <taxon>Actinopterygii</taxon>
        <taxon>Neopterygii</taxon>
        <taxon>Teleostei</taxon>
        <taxon>Albuliformes</taxon>
        <taxon>Albulidae</taxon>
        <taxon>Albula</taxon>
    </lineage>
</organism>
<evidence type="ECO:0000313" key="3">
    <source>
        <dbReference type="Proteomes" id="UP000824540"/>
    </source>
</evidence>
<gene>
    <name evidence="2" type="ORF">JZ751_018662</name>
</gene>